<protein>
    <submittedName>
        <fullName evidence="4">Dps family protein</fullName>
    </submittedName>
</protein>
<sequence>MDYLNMNDQKLLPVATELNTLLADYHIYYQKLRNFHWNILGKNFFDLHNQFEALYDDAKMKIDEIAERILTLRFHPVSRFAEYLNISSLKETSGLITDREMVSEILKDHKQILMQMRIVISHAEKAGDEGSIDMMGSYIAQLEKSSWMLDAWSKNTQDQLKTEVIKNTL</sequence>
<dbReference type="PANTHER" id="PTHR42932:SF1">
    <property type="entry name" value="GENERAL STRESS PROTEIN 20U"/>
    <property type="match status" value="1"/>
</dbReference>
<keyword evidence="5" id="KW-1185">Reference proteome</keyword>
<dbReference type="SUPFAM" id="SSF47240">
    <property type="entry name" value="Ferritin-like"/>
    <property type="match status" value="1"/>
</dbReference>
<dbReference type="InterPro" id="IPR012347">
    <property type="entry name" value="Ferritin-like"/>
</dbReference>
<gene>
    <name evidence="4" type="ORF">ACFQ1M_00315</name>
</gene>
<dbReference type="PROSITE" id="PS00818">
    <property type="entry name" value="DPS_1"/>
    <property type="match status" value="1"/>
</dbReference>
<dbReference type="CDD" id="cd01043">
    <property type="entry name" value="DPS"/>
    <property type="match status" value="1"/>
</dbReference>
<name>A0ABW3CTQ7_9FLAO</name>
<dbReference type="PRINTS" id="PR01346">
    <property type="entry name" value="HELNAPAPROT"/>
</dbReference>
<dbReference type="InterPro" id="IPR008331">
    <property type="entry name" value="Ferritin_DPS_dom"/>
</dbReference>
<evidence type="ECO:0000259" key="3">
    <source>
        <dbReference type="Pfam" id="PF00210"/>
    </source>
</evidence>
<dbReference type="InterPro" id="IPR023188">
    <property type="entry name" value="DPS_DNA-bd_CS"/>
</dbReference>
<accession>A0ABW3CTQ7</accession>
<dbReference type="InterPro" id="IPR009078">
    <property type="entry name" value="Ferritin-like_SF"/>
</dbReference>
<dbReference type="RefSeq" id="WP_386402231.1">
    <property type="nucleotide sequence ID" value="NZ_JBHTJH010000001.1"/>
</dbReference>
<dbReference type="InterPro" id="IPR002177">
    <property type="entry name" value="DPS_DNA-bd"/>
</dbReference>
<comment type="caution">
    <text evidence="4">The sequence shown here is derived from an EMBL/GenBank/DDBJ whole genome shotgun (WGS) entry which is preliminary data.</text>
</comment>
<feature type="domain" description="Ferritin/DPS" evidence="3">
    <location>
        <begin position="17"/>
        <end position="156"/>
    </location>
</feature>
<evidence type="ECO:0000256" key="2">
    <source>
        <dbReference type="RuleBase" id="RU003875"/>
    </source>
</evidence>
<evidence type="ECO:0000313" key="4">
    <source>
        <dbReference type="EMBL" id="MFD0860634.1"/>
    </source>
</evidence>
<dbReference type="PANTHER" id="PTHR42932">
    <property type="entry name" value="GENERAL STRESS PROTEIN 20U"/>
    <property type="match status" value="1"/>
</dbReference>
<dbReference type="Proteomes" id="UP001596978">
    <property type="component" value="Unassembled WGS sequence"/>
</dbReference>
<dbReference type="PIRSF" id="PIRSF005900">
    <property type="entry name" value="Dps"/>
    <property type="match status" value="1"/>
</dbReference>
<evidence type="ECO:0000313" key="5">
    <source>
        <dbReference type="Proteomes" id="UP001596978"/>
    </source>
</evidence>
<comment type="similarity">
    <text evidence="1 2">Belongs to the Dps family.</text>
</comment>
<organism evidence="4 5">
    <name type="scientific">Sungkyunkwania multivorans</name>
    <dbReference type="NCBI Taxonomy" id="1173618"/>
    <lineage>
        <taxon>Bacteria</taxon>
        <taxon>Pseudomonadati</taxon>
        <taxon>Bacteroidota</taxon>
        <taxon>Flavobacteriia</taxon>
        <taxon>Flavobacteriales</taxon>
        <taxon>Flavobacteriaceae</taxon>
        <taxon>Sungkyunkwania</taxon>
    </lineage>
</organism>
<dbReference type="Pfam" id="PF00210">
    <property type="entry name" value="Ferritin"/>
    <property type="match status" value="1"/>
</dbReference>
<dbReference type="Gene3D" id="1.20.1260.10">
    <property type="match status" value="1"/>
</dbReference>
<reference evidence="5" key="1">
    <citation type="journal article" date="2019" name="Int. J. Syst. Evol. Microbiol.">
        <title>The Global Catalogue of Microorganisms (GCM) 10K type strain sequencing project: providing services to taxonomists for standard genome sequencing and annotation.</title>
        <authorList>
            <consortium name="The Broad Institute Genomics Platform"/>
            <consortium name="The Broad Institute Genome Sequencing Center for Infectious Disease"/>
            <person name="Wu L."/>
            <person name="Ma J."/>
        </authorList>
    </citation>
    <scope>NUCLEOTIDE SEQUENCE [LARGE SCALE GENOMIC DNA]</scope>
    <source>
        <strain evidence="5">CCUG 62952</strain>
    </source>
</reference>
<dbReference type="EMBL" id="JBHTJH010000001">
    <property type="protein sequence ID" value="MFD0860634.1"/>
    <property type="molecule type" value="Genomic_DNA"/>
</dbReference>
<proteinExistence type="inferred from homology"/>
<evidence type="ECO:0000256" key="1">
    <source>
        <dbReference type="ARBA" id="ARBA00009497"/>
    </source>
</evidence>